<name>A0AA88W0N3_9ASTE</name>
<keyword evidence="5 6" id="KW-0472">Membrane</keyword>
<dbReference type="InterPro" id="IPR007274">
    <property type="entry name" value="Cop_transporter"/>
</dbReference>
<dbReference type="PANTHER" id="PTHR12483">
    <property type="entry name" value="SOLUTE CARRIER FAMILY 31 COPPER TRANSPORTERS"/>
    <property type="match status" value="1"/>
</dbReference>
<dbReference type="PANTHER" id="PTHR12483:SF85">
    <property type="entry name" value="COPPER TRANSPORT PROTEIN"/>
    <property type="match status" value="1"/>
</dbReference>
<gene>
    <name evidence="7" type="ORF">RJ639_003400</name>
</gene>
<accession>A0AA88W0N3</accession>
<comment type="similarity">
    <text evidence="1 6">Belongs to the copper transporter (Ctr) (TC 1.A.56) family. SLC31A subfamily.</text>
</comment>
<dbReference type="Pfam" id="PF04145">
    <property type="entry name" value="Ctr"/>
    <property type="match status" value="1"/>
</dbReference>
<evidence type="ECO:0000256" key="1">
    <source>
        <dbReference type="ARBA" id="ARBA00006921"/>
    </source>
</evidence>
<organism evidence="7 8">
    <name type="scientific">Escallonia herrerae</name>
    <dbReference type="NCBI Taxonomy" id="1293975"/>
    <lineage>
        <taxon>Eukaryota</taxon>
        <taxon>Viridiplantae</taxon>
        <taxon>Streptophyta</taxon>
        <taxon>Embryophyta</taxon>
        <taxon>Tracheophyta</taxon>
        <taxon>Spermatophyta</taxon>
        <taxon>Magnoliopsida</taxon>
        <taxon>eudicotyledons</taxon>
        <taxon>Gunneridae</taxon>
        <taxon>Pentapetalae</taxon>
        <taxon>asterids</taxon>
        <taxon>campanulids</taxon>
        <taxon>Escalloniales</taxon>
        <taxon>Escalloniaceae</taxon>
        <taxon>Escallonia</taxon>
    </lineage>
</organism>
<keyword evidence="8" id="KW-1185">Reference proteome</keyword>
<evidence type="ECO:0000313" key="8">
    <source>
        <dbReference type="Proteomes" id="UP001188597"/>
    </source>
</evidence>
<keyword evidence="6" id="KW-0813">Transport</keyword>
<evidence type="ECO:0000256" key="4">
    <source>
        <dbReference type="ARBA" id="ARBA00022989"/>
    </source>
</evidence>
<dbReference type="AlphaFoldDB" id="A0AA88W0N3"/>
<keyword evidence="2" id="KW-0812">Transmembrane</keyword>
<dbReference type="EMBL" id="JAVXUP010000906">
    <property type="protein sequence ID" value="KAK3018981.1"/>
    <property type="molecule type" value="Genomic_DNA"/>
</dbReference>
<comment type="subcellular location">
    <subcellularLocation>
        <location evidence="6">Membrane</location>
        <topology evidence="6">Multi-pass membrane protein</topology>
    </subcellularLocation>
</comment>
<keyword evidence="3 6" id="KW-0187">Copper transport</keyword>
<evidence type="ECO:0000313" key="7">
    <source>
        <dbReference type="EMBL" id="KAK3018981.1"/>
    </source>
</evidence>
<protein>
    <recommendedName>
        <fullName evidence="6">Copper transport protein</fullName>
    </recommendedName>
</protein>
<keyword evidence="6" id="KW-0406">Ion transport</keyword>
<evidence type="ECO:0000256" key="5">
    <source>
        <dbReference type="ARBA" id="ARBA00023136"/>
    </source>
</evidence>
<evidence type="ECO:0000256" key="3">
    <source>
        <dbReference type="ARBA" id="ARBA00022796"/>
    </source>
</evidence>
<reference evidence="7" key="1">
    <citation type="submission" date="2022-12" db="EMBL/GenBank/DDBJ databases">
        <title>Draft genome assemblies for two species of Escallonia (Escalloniales).</title>
        <authorList>
            <person name="Chanderbali A."/>
            <person name="Dervinis C."/>
            <person name="Anghel I."/>
            <person name="Soltis D."/>
            <person name="Soltis P."/>
            <person name="Zapata F."/>
        </authorList>
    </citation>
    <scope>NUCLEOTIDE SEQUENCE</scope>
    <source>
        <strain evidence="7">UCBG64.0493</strain>
        <tissue evidence="7">Leaf</tissue>
    </source>
</reference>
<dbReference type="Proteomes" id="UP001188597">
    <property type="component" value="Unassembled WGS sequence"/>
</dbReference>
<comment type="caution">
    <text evidence="7">The sequence shown here is derived from an EMBL/GenBank/DDBJ whole genome shotgun (WGS) entry which is preliminary data.</text>
</comment>
<evidence type="ECO:0000256" key="2">
    <source>
        <dbReference type="ARBA" id="ARBA00022692"/>
    </source>
</evidence>
<keyword evidence="6" id="KW-0186">Copper</keyword>
<keyword evidence="4" id="KW-1133">Transmembrane helix</keyword>
<dbReference type="GO" id="GO:0005375">
    <property type="term" value="F:copper ion transmembrane transporter activity"/>
    <property type="evidence" value="ECO:0007669"/>
    <property type="project" value="UniProtKB-UniRule"/>
</dbReference>
<dbReference type="GO" id="GO:0005886">
    <property type="term" value="C:plasma membrane"/>
    <property type="evidence" value="ECO:0007669"/>
    <property type="project" value="TreeGrafter"/>
</dbReference>
<sequence length="202" mass="22631">MPLPISNCTVNTIGMQQNLFWGKDVIIFFPGCPDNNLDIHWAVKPGSSPFAGALNQAAVYALRVALAYLVMLSVMSYNLGILILAVAGNIMGFFLSSSSSSIAHQLMVSFTLTPTVYWLPQEEVPHALTMRQAPKLSNKEKLEEKQRHKLSKRLKPLSRFRLFFDPQKTEENNPSNASPLQEYNLKQKSGIFQTVGKRSNNF</sequence>
<proteinExistence type="inferred from homology"/>
<evidence type="ECO:0000256" key="6">
    <source>
        <dbReference type="RuleBase" id="RU367022"/>
    </source>
</evidence>